<comment type="caution">
    <text evidence="13">The sequence shown here is derived from an EMBL/GenBank/DDBJ whole genome shotgun (WGS) entry which is preliminary data.</text>
</comment>
<evidence type="ECO:0000256" key="11">
    <source>
        <dbReference type="SAM" id="Phobius"/>
    </source>
</evidence>
<protein>
    <submittedName>
        <fullName evidence="13">60Kd inner membrane protein-domain-containing protein</fullName>
    </submittedName>
</protein>
<evidence type="ECO:0000313" key="14">
    <source>
        <dbReference type="Proteomes" id="UP001390339"/>
    </source>
</evidence>
<dbReference type="EMBL" id="JAPCWZ010000007">
    <property type="protein sequence ID" value="KAK8854986.1"/>
    <property type="molecule type" value="Genomic_DNA"/>
</dbReference>
<feature type="domain" description="Membrane insertase YidC/Oxa/ALB C-terminal" evidence="12">
    <location>
        <begin position="241"/>
        <end position="438"/>
    </location>
</feature>
<gene>
    <name evidence="13" type="ORF">PGQ11_010898</name>
</gene>
<organism evidence="13 14">
    <name type="scientific">Apiospora arundinis</name>
    <dbReference type="NCBI Taxonomy" id="335852"/>
    <lineage>
        <taxon>Eukaryota</taxon>
        <taxon>Fungi</taxon>
        <taxon>Dikarya</taxon>
        <taxon>Ascomycota</taxon>
        <taxon>Pezizomycotina</taxon>
        <taxon>Sordariomycetes</taxon>
        <taxon>Xylariomycetidae</taxon>
        <taxon>Amphisphaeriales</taxon>
        <taxon>Apiosporaceae</taxon>
        <taxon>Apiospora</taxon>
    </lineage>
</organism>
<keyword evidence="6 11" id="KW-1133">Transmembrane helix</keyword>
<feature type="compositionally biased region" description="Basic and acidic residues" evidence="10">
    <location>
        <begin position="532"/>
        <end position="551"/>
    </location>
</feature>
<feature type="region of interest" description="Disordered" evidence="10">
    <location>
        <begin position="532"/>
        <end position="559"/>
    </location>
</feature>
<evidence type="ECO:0000256" key="7">
    <source>
        <dbReference type="ARBA" id="ARBA00023128"/>
    </source>
</evidence>
<feature type="compositionally biased region" description="Polar residues" evidence="10">
    <location>
        <begin position="177"/>
        <end position="186"/>
    </location>
</feature>
<dbReference type="PANTHER" id="PTHR12428:SF66">
    <property type="entry name" value="MITOCHONDRIAL INNER MEMBRANE PROTEIN OXA1L"/>
    <property type="match status" value="1"/>
</dbReference>
<evidence type="ECO:0000256" key="1">
    <source>
        <dbReference type="ARBA" id="ARBA00004448"/>
    </source>
</evidence>
<feature type="transmembrane region" description="Helical" evidence="11">
    <location>
        <begin position="400"/>
        <end position="416"/>
    </location>
</feature>
<evidence type="ECO:0000256" key="8">
    <source>
        <dbReference type="ARBA" id="ARBA00023136"/>
    </source>
</evidence>
<keyword evidence="8 11" id="KW-0472">Membrane</keyword>
<keyword evidence="4" id="KW-0999">Mitochondrion inner membrane</keyword>
<evidence type="ECO:0000256" key="10">
    <source>
        <dbReference type="SAM" id="MobiDB-lite"/>
    </source>
</evidence>
<name>A0ABR2HYL5_9PEZI</name>
<keyword evidence="3 9" id="KW-0812">Transmembrane</keyword>
<keyword evidence="5" id="KW-0809">Transit peptide</keyword>
<evidence type="ECO:0000256" key="4">
    <source>
        <dbReference type="ARBA" id="ARBA00022792"/>
    </source>
</evidence>
<reference evidence="13 14" key="1">
    <citation type="journal article" date="2024" name="IMA Fungus">
        <title>Apiospora arundinis, a panoply of carbohydrate-active enzymes and secondary metabolites.</title>
        <authorList>
            <person name="Sorensen T."/>
            <person name="Petersen C."/>
            <person name="Muurmann A.T."/>
            <person name="Christiansen J.V."/>
            <person name="Brundto M.L."/>
            <person name="Overgaard C.K."/>
            <person name="Boysen A.T."/>
            <person name="Wollenberg R.D."/>
            <person name="Larsen T.O."/>
            <person name="Sorensen J.L."/>
            <person name="Nielsen K.L."/>
            <person name="Sondergaard T.E."/>
        </authorList>
    </citation>
    <scope>NUCLEOTIDE SEQUENCE [LARGE SCALE GENOMIC DNA]</scope>
    <source>
        <strain evidence="13 14">AAU 773</strain>
    </source>
</reference>
<keyword evidence="14" id="KW-1185">Reference proteome</keyword>
<feature type="compositionally biased region" description="Polar residues" evidence="10">
    <location>
        <begin position="56"/>
        <end position="67"/>
    </location>
</feature>
<feature type="region of interest" description="Disordered" evidence="10">
    <location>
        <begin position="47"/>
        <end position="69"/>
    </location>
</feature>
<comment type="subcellular location">
    <subcellularLocation>
        <location evidence="9">Membrane</location>
        <topology evidence="9">Multi-pass membrane protein</topology>
    </subcellularLocation>
    <subcellularLocation>
        <location evidence="1">Mitochondrion inner membrane</location>
        <topology evidence="1">Multi-pass membrane protein</topology>
    </subcellularLocation>
</comment>
<dbReference type="InterPro" id="IPR001708">
    <property type="entry name" value="YidC/ALB3/OXA1/COX18"/>
</dbReference>
<dbReference type="Pfam" id="PF02096">
    <property type="entry name" value="60KD_IMP"/>
    <property type="match status" value="1"/>
</dbReference>
<keyword evidence="7" id="KW-0496">Mitochondrion</keyword>
<evidence type="ECO:0000256" key="6">
    <source>
        <dbReference type="ARBA" id="ARBA00022989"/>
    </source>
</evidence>
<dbReference type="Proteomes" id="UP001390339">
    <property type="component" value="Unassembled WGS sequence"/>
</dbReference>
<feature type="compositionally biased region" description="Low complexity" evidence="10">
    <location>
        <begin position="113"/>
        <end position="135"/>
    </location>
</feature>
<accession>A0ABR2HYL5</accession>
<dbReference type="CDD" id="cd20069">
    <property type="entry name" value="5TM_Oxa1-like"/>
    <property type="match status" value="1"/>
</dbReference>
<feature type="compositionally biased region" description="Low complexity" evidence="10">
    <location>
        <begin position="146"/>
        <end position="159"/>
    </location>
</feature>
<feature type="region of interest" description="Disordered" evidence="10">
    <location>
        <begin position="105"/>
        <end position="186"/>
    </location>
</feature>
<dbReference type="InterPro" id="IPR028055">
    <property type="entry name" value="YidC/Oxa/ALB_C"/>
</dbReference>
<evidence type="ECO:0000256" key="3">
    <source>
        <dbReference type="ARBA" id="ARBA00022692"/>
    </source>
</evidence>
<evidence type="ECO:0000313" key="13">
    <source>
        <dbReference type="EMBL" id="KAK8854986.1"/>
    </source>
</evidence>
<comment type="similarity">
    <text evidence="2 9">Belongs to the OXA1/ALB3/YidC family.</text>
</comment>
<evidence type="ECO:0000256" key="2">
    <source>
        <dbReference type="ARBA" id="ARBA00009877"/>
    </source>
</evidence>
<proteinExistence type="inferred from homology"/>
<evidence type="ECO:0000256" key="5">
    <source>
        <dbReference type="ARBA" id="ARBA00022946"/>
    </source>
</evidence>
<evidence type="ECO:0000256" key="9">
    <source>
        <dbReference type="RuleBase" id="RU003945"/>
    </source>
</evidence>
<dbReference type="PANTHER" id="PTHR12428">
    <property type="entry name" value="OXA1"/>
    <property type="match status" value="1"/>
</dbReference>
<evidence type="ECO:0000259" key="12">
    <source>
        <dbReference type="Pfam" id="PF02096"/>
    </source>
</evidence>
<sequence>MLPARALSGSSASPALMLRHGVSGSRSANLKLASSLASSTRQFSQLRKLGSAAPKQWSSNPSGSLRGQVTGMPRLASMKLSPASPNAFAQRAGATRALSLWPFSSGSKPAADPTSVPEATSASSSSTSFWDAPSAANAPFAPKPSPVETTQAAPAVTPTPVAPTPDPTAATTGLPGSASTPDSTFSSMLPDSFDELGIQNILDMPEKIGYLKELGLDFGWGPTAMCEWLVEHLYVTAGLPWWGSITAAALIIRVAMVWPSIAGAKYSGRMQIVSKDPEFIQAQDEFKFAVSQQDQAAIMKHRGTMLRLQRAAGTSTFKAIMPPMIAIPLSYGMFRLLRAMAALPVPSLETGGFAWITDLSVYDPTYALPLGTAFLAVAMFKYQQQSTLHKTPQSESMGKFFMWGMTPFMFLCTMWLPSALQLFFFTFSALSTAQNWVLIQPAIRRMCGLPPLPSQALTSSQQKRLGMAYQAPSRPAAAAAAPQPAASPAGIKGLMDGASKKIQGASDGLTNAIRDYSGGEKGIARKKAAEYEARRAHEEKEKSLRRLEESRRRRASRSS</sequence>